<dbReference type="PANTHER" id="PTHR11766">
    <property type="entry name" value="TYROSYL-TRNA SYNTHETASE"/>
    <property type="match status" value="1"/>
</dbReference>
<dbReference type="Proteomes" id="UP000007484">
    <property type="component" value="Chromosome"/>
</dbReference>
<dbReference type="KEGG" id="mss:MSU_0016"/>
<dbReference type="GO" id="GO:0004831">
    <property type="term" value="F:tyrosine-tRNA ligase activity"/>
    <property type="evidence" value="ECO:0007669"/>
    <property type="project" value="UniProtKB-UniRule"/>
</dbReference>
<dbReference type="GO" id="GO:0003723">
    <property type="term" value="F:RNA binding"/>
    <property type="evidence" value="ECO:0007669"/>
    <property type="project" value="InterPro"/>
</dbReference>
<dbReference type="HOGENOM" id="CLU_024003_0_3_14"/>
<keyword evidence="4 9" id="KW-0067">ATP-binding</keyword>
<proteinExistence type="inferred from homology"/>
<dbReference type="NCBIfam" id="TIGR00234">
    <property type="entry name" value="tyrS"/>
    <property type="match status" value="1"/>
</dbReference>
<evidence type="ECO:0000256" key="2">
    <source>
        <dbReference type="ARBA" id="ARBA00022598"/>
    </source>
</evidence>
<evidence type="ECO:0000313" key="11">
    <source>
        <dbReference type="Proteomes" id="UP000007484"/>
    </source>
</evidence>
<reference evidence="10 11" key="1">
    <citation type="journal article" date="2011" name="J. Bacteriol.">
        <title>Complete genome sequences of two hemotropic Mycoplasmas, Mycoplasma haemofelis strain Ohio2 and Mycoplasma suis strain Illinois.</title>
        <authorList>
            <person name="Messick J.B."/>
            <person name="Santos A.P."/>
            <person name="Guimaraes A.M."/>
        </authorList>
    </citation>
    <scope>NUCLEOTIDE SEQUENCE [LARGE SCALE GENOMIC DNA]</scope>
    <source>
        <strain evidence="10 11">Illinois</strain>
    </source>
</reference>
<gene>
    <name evidence="10" type="primary">tyrS</name>
    <name evidence="10" type="ordered locus">MSU_0016</name>
</gene>
<keyword evidence="2 9" id="KW-0436">Ligase</keyword>
<protein>
    <recommendedName>
        <fullName evidence="1 8">Tyrosine--tRNA ligase</fullName>
        <ecNumber evidence="1 8">6.1.1.1</ecNumber>
    </recommendedName>
</protein>
<dbReference type="InterPro" id="IPR002307">
    <property type="entry name" value="Tyr-tRNA-ligase"/>
</dbReference>
<evidence type="ECO:0000256" key="4">
    <source>
        <dbReference type="ARBA" id="ARBA00022840"/>
    </source>
</evidence>
<dbReference type="Gene3D" id="3.10.290.10">
    <property type="entry name" value="RNA-binding S4 domain"/>
    <property type="match status" value="1"/>
</dbReference>
<dbReference type="SUPFAM" id="SSF52374">
    <property type="entry name" value="Nucleotidylyl transferase"/>
    <property type="match status" value="1"/>
</dbReference>
<dbReference type="STRING" id="768700.MSU_0016"/>
<dbReference type="Pfam" id="PF00579">
    <property type="entry name" value="tRNA-synt_1b"/>
    <property type="match status" value="1"/>
</dbReference>
<dbReference type="InterPro" id="IPR014729">
    <property type="entry name" value="Rossmann-like_a/b/a_fold"/>
</dbReference>
<dbReference type="InterPro" id="IPR024088">
    <property type="entry name" value="Tyr-tRNA-ligase_bac-type"/>
</dbReference>
<keyword evidence="3 9" id="KW-0547">Nucleotide-binding</keyword>
<comment type="similarity">
    <text evidence="9">Belongs to the class-I aminoacyl-tRNA synthetase family.</text>
</comment>
<organism evidence="10 11">
    <name type="scientific">Mycoplasma suis (strain Illinois)</name>
    <dbReference type="NCBI Taxonomy" id="768700"/>
    <lineage>
        <taxon>Bacteria</taxon>
        <taxon>Bacillati</taxon>
        <taxon>Mycoplasmatota</taxon>
        <taxon>Mollicutes</taxon>
        <taxon>Mycoplasmataceae</taxon>
        <taxon>Mycoplasma</taxon>
    </lineage>
</organism>
<dbReference type="Gene3D" id="1.10.240.10">
    <property type="entry name" value="Tyrosyl-Transfer RNA Synthetase"/>
    <property type="match status" value="1"/>
</dbReference>
<dbReference type="InterPro" id="IPR002305">
    <property type="entry name" value="aa-tRNA-synth_Ic"/>
</dbReference>
<dbReference type="AlphaFoldDB" id="F0QPZ6"/>
<dbReference type="GO" id="GO:0005829">
    <property type="term" value="C:cytosol"/>
    <property type="evidence" value="ECO:0007669"/>
    <property type="project" value="TreeGrafter"/>
</dbReference>
<keyword evidence="5 9" id="KW-0648">Protein biosynthesis</keyword>
<dbReference type="InterPro" id="IPR036986">
    <property type="entry name" value="S4_RNA-bd_sf"/>
</dbReference>
<dbReference type="EC" id="6.1.1.1" evidence="1 8"/>
<keyword evidence="6 9" id="KW-0030">Aminoacyl-tRNA synthetase</keyword>
<keyword evidence="11" id="KW-1185">Reference proteome</keyword>
<dbReference type="Gene3D" id="3.40.50.620">
    <property type="entry name" value="HUPs"/>
    <property type="match status" value="1"/>
</dbReference>
<dbReference type="GO" id="GO:0005524">
    <property type="term" value="F:ATP binding"/>
    <property type="evidence" value="ECO:0007669"/>
    <property type="project" value="UniProtKB-KW"/>
</dbReference>
<dbReference type="PANTHER" id="PTHR11766:SF0">
    <property type="entry name" value="TYROSINE--TRNA LIGASE, MITOCHONDRIAL"/>
    <property type="match status" value="1"/>
</dbReference>
<comment type="catalytic activity">
    <reaction evidence="7">
        <text>tRNA(Tyr) + L-tyrosine + ATP = L-tyrosyl-tRNA(Tyr) + AMP + diphosphate + H(+)</text>
        <dbReference type="Rhea" id="RHEA:10220"/>
        <dbReference type="Rhea" id="RHEA-COMP:9706"/>
        <dbReference type="Rhea" id="RHEA-COMP:9707"/>
        <dbReference type="ChEBI" id="CHEBI:15378"/>
        <dbReference type="ChEBI" id="CHEBI:30616"/>
        <dbReference type="ChEBI" id="CHEBI:33019"/>
        <dbReference type="ChEBI" id="CHEBI:58315"/>
        <dbReference type="ChEBI" id="CHEBI:78442"/>
        <dbReference type="ChEBI" id="CHEBI:78536"/>
        <dbReference type="ChEBI" id="CHEBI:456215"/>
        <dbReference type="EC" id="6.1.1.1"/>
    </reaction>
</comment>
<evidence type="ECO:0000256" key="3">
    <source>
        <dbReference type="ARBA" id="ARBA00022741"/>
    </source>
</evidence>
<sequence>MLVLNKASDYGIKTVIILGDFTTKIGDASWRTEDRKILESSVIQSNLEQIREQFKVLCPKSEIVLNSTFYRNFSIEMMSDLMKNFKLSTLLSKDFLSVRLSQDSLTLRDAFYPVLQSFDFYNLAVDKNVTIQMGGQDQWGNITTGIEFIKKKDNSIPTGGFTIPLLTDSNGVKFGKSGKNTLFLNSKLTSPYKVYQYFWNLSDEKLKELSIFLFDSEIDSYESMTPECKSKIIEKLFSGVYRDNSFRAIKKASELLFQKNSDIREKVFTEEDLKDLSSVLPFYETSGPTNISTILVNLGFSSSHSESKRLVELEKCVSCFSYVFKNHKEILDTKLSSSSYFLIKKGEKEYGIFHYSGE</sequence>
<accession>F0QPZ6</accession>
<evidence type="ECO:0000256" key="7">
    <source>
        <dbReference type="ARBA" id="ARBA00048248"/>
    </source>
</evidence>
<evidence type="ECO:0000256" key="6">
    <source>
        <dbReference type="ARBA" id="ARBA00023146"/>
    </source>
</evidence>
<evidence type="ECO:0000256" key="8">
    <source>
        <dbReference type="NCBIfam" id="TIGR00234"/>
    </source>
</evidence>
<dbReference type="PRINTS" id="PR01040">
    <property type="entry name" value="TRNASYNTHTYR"/>
</dbReference>
<evidence type="ECO:0000256" key="5">
    <source>
        <dbReference type="ARBA" id="ARBA00022917"/>
    </source>
</evidence>
<evidence type="ECO:0000256" key="1">
    <source>
        <dbReference type="ARBA" id="ARBA00013160"/>
    </source>
</evidence>
<evidence type="ECO:0000313" key="10">
    <source>
        <dbReference type="EMBL" id="ADX97566.1"/>
    </source>
</evidence>
<name>F0QPZ6_MYCSL</name>
<evidence type="ECO:0000256" key="9">
    <source>
        <dbReference type="RuleBase" id="RU363036"/>
    </source>
</evidence>
<dbReference type="GO" id="GO:0006437">
    <property type="term" value="P:tyrosyl-tRNA aminoacylation"/>
    <property type="evidence" value="ECO:0007669"/>
    <property type="project" value="UniProtKB-UniRule"/>
</dbReference>
<dbReference type="EMBL" id="CP002525">
    <property type="protein sequence ID" value="ADX97566.1"/>
    <property type="molecule type" value="Genomic_DNA"/>
</dbReference>